<dbReference type="InterPro" id="IPR036259">
    <property type="entry name" value="MFS_trans_sf"/>
</dbReference>
<evidence type="ECO:0000313" key="2">
    <source>
        <dbReference type="EMBL" id="SFU28560.1"/>
    </source>
</evidence>
<dbReference type="STRING" id="343013.SAMN04489707_10013"/>
<gene>
    <name evidence="2" type="ORF">SAMN04489707_10013</name>
</gene>
<keyword evidence="1" id="KW-1133">Transmembrane helix</keyword>
<accession>A0A1I7EX69</accession>
<dbReference type="SUPFAM" id="SSF103473">
    <property type="entry name" value="MFS general substrate transporter"/>
    <property type="match status" value="1"/>
</dbReference>
<dbReference type="Proteomes" id="UP000183656">
    <property type="component" value="Unassembled WGS sequence"/>
</dbReference>
<dbReference type="AlphaFoldDB" id="A0A1I7EX69"/>
<keyword evidence="1" id="KW-0812">Transmembrane</keyword>
<dbReference type="EMBL" id="FPBX01000001">
    <property type="protein sequence ID" value="SFU28560.1"/>
    <property type="molecule type" value="Genomic_DNA"/>
</dbReference>
<reference evidence="2 3" key="1">
    <citation type="submission" date="2016-10" db="EMBL/GenBank/DDBJ databases">
        <authorList>
            <person name="de Groot N.N."/>
        </authorList>
    </citation>
    <scope>NUCLEOTIDE SEQUENCE [LARGE SCALE GENOMIC DNA]</scope>
    <source>
        <strain evidence="2 3">R-24608</strain>
    </source>
</reference>
<name>A0A1I7EX69_9BURK</name>
<evidence type="ECO:0000313" key="3">
    <source>
        <dbReference type="Proteomes" id="UP000183656"/>
    </source>
</evidence>
<evidence type="ECO:0000256" key="1">
    <source>
        <dbReference type="SAM" id="Phobius"/>
    </source>
</evidence>
<keyword evidence="3" id="KW-1185">Reference proteome</keyword>
<dbReference type="RefSeq" id="WP_054255605.1">
    <property type="nucleotide sequence ID" value="NZ_CYIG01000007.1"/>
</dbReference>
<keyword evidence="1" id="KW-0472">Membrane</keyword>
<feature type="transmembrane region" description="Helical" evidence="1">
    <location>
        <begin position="74"/>
        <end position="92"/>
    </location>
</feature>
<proteinExistence type="predicted"/>
<feature type="transmembrane region" description="Helical" evidence="1">
    <location>
        <begin position="46"/>
        <end position="67"/>
    </location>
</feature>
<organism evidence="2 3">
    <name type="scientific">Paenacidovorax caeni</name>
    <dbReference type="NCBI Taxonomy" id="343013"/>
    <lineage>
        <taxon>Bacteria</taxon>
        <taxon>Pseudomonadati</taxon>
        <taxon>Pseudomonadota</taxon>
        <taxon>Betaproteobacteria</taxon>
        <taxon>Burkholderiales</taxon>
        <taxon>Comamonadaceae</taxon>
        <taxon>Paenacidovorax</taxon>
    </lineage>
</organism>
<protein>
    <submittedName>
        <fullName evidence="2">Uncharacterized protein</fullName>
    </submittedName>
</protein>
<sequence length="97" mass="10071">MKPPLSIVIVLCAMAAICASVGWMGITEHQLTTGGKLGISTSSGLGAVVQGWLFIAAAFFLMGILASRSGVRNLIWLGLAVVFFALIAAYSHSSYAP</sequence>
<feature type="transmembrane region" description="Helical" evidence="1">
    <location>
        <begin position="7"/>
        <end position="26"/>
    </location>
</feature>